<dbReference type="GO" id="GO:0005634">
    <property type="term" value="C:nucleus"/>
    <property type="evidence" value="ECO:0007669"/>
    <property type="project" value="UniProtKB-SubCell"/>
</dbReference>
<reference evidence="7" key="3">
    <citation type="journal article" date="2014" name="Nature">
        <title>Elephant shark genome provides unique insights into gnathostome evolution.</title>
        <authorList>
            <consortium name="International Elephant Shark Genome Sequencing Consortium"/>
            <person name="Venkatesh B."/>
            <person name="Lee A.P."/>
            <person name="Ravi V."/>
            <person name="Maurya A.K."/>
            <person name="Lian M.M."/>
            <person name="Swann J.B."/>
            <person name="Ohta Y."/>
            <person name="Flajnik M.F."/>
            <person name="Sutoh Y."/>
            <person name="Kasahara M."/>
            <person name="Hoon S."/>
            <person name="Gangu V."/>
            <person name="Roy S.W."/>
            <person name="Irimia M."/>
            <person name="Korzh V."/>
            <person name="Kondrychyn I."/>
            <person name="Lim Z.W."/>
            <person name="Tay B.H."/>
            <person name="Tohari S."/>
            <person name="Kong K.W."/>
            <person name="Ho S."/>
            <person name="Lorente-Galdos B."/>
            <person name="Quilez J."/>
            <person name="Marques-Bonet T."/>
            <person name="Raney B.J."/>
            <person name="Ingham P.W."/>
            <person name="Tay A."/>
            <person name="Hillier L.W."/>
            <person name="Minx P."/>
            <person name="Boehm T."/>
            <person name="Wilson R.K."/>
            <person name="Brenner S."/>
            <person name="Warren W.C."/>
        </authorList>
    </citation>
    <scope>NUCLEOTIDE SEQUENCE [LARGE SCALE GENOMIC DNA]</scope>
</reference>
<dbReference type="Ensembl" id="ENSCMIT00000036327.1">
    <property type="protein sequence ID" value="ENSCMIP00000035798.1"/>
    <property type="gene ID" value="ENSCMIG00000015139.1"/>
</dbReference>
<evidence type="ECO:0000313" key="7">
    <source>
        <dbReference type="Proteomes" id="UP000314986"/>
    </source>
</evidence>
<dbReference type="PANTHER" id="PTHR18829:SF0">
    <property type="entry name" value="PROTEIN YAE1 HOMOLOG"/>
    <property type="match status" value="1"/>
</dbReference>
<proteinExistence type="predicted"/>
<dbReference type="STRING" id="7868.ENSCMIP00000035798"/>
<reference evidence="6" key="4">
    <citation type="submission" date="2025-08" db="UniProtKB">
        <authorList>
            <consortium name="Ensembl"/>
        </authorList>
    </citation>
    <scope>IDENTIFICATION</scope>
</reference>
<evidence type="ECO:0000313" key="6">
    <source>
        <dbReference type="Ensembl" id="ENSCMIP00000035798.1"/>
    </source>
</evidence>
<dbReference type="GO" id="GO:0005737">
    <property type="term" value="C:cytoplasm"/>
    <property type="evidence" value="ECO:0007669"/>
    <property type="project" value="UniProtKB-SubCell"/>
</dbReference>
<dbReference type="Proteomes" id="UP000314986">
    <property type="component" value="Unassembled WGS sequence"/>
</dbReference>
<evidence type="ECO:0000256" key="1">
    <source>
        <dbReference type="ARBA" id="ARBA00004123"/>
    </source>
</evidence>
<dbReference type="GeneTree" id="ENSGT00960000187176"/>
<dbReference type="AlphaFoldDB" id="A0A4W3JCJ2"/>
<feature type="domain" description="Essential protein Yae1 N-terminal" evidence="5">
    <location>
        <begin position="30"/>
        <end position="68"/>
    </location>
</feature>
<keyword evidence="3" id="KW-0963">Cytoplasm</keyword>
<dbReference type="Pfam" id="PF09811">
    <property type="entry name" value="Yae1_N"/>
    <property type="match status" value="1"/>
</dbReference>
<accession>A0A4W3JCJ2</accession>
<reference evidence="7" key="1">
    <citation type="journal article" date="2006" name="Science">
        <title>Ancient noncoding elements conserved in the human genome.</title>
        <authorList>
            <person name="Venkatesh B."/>
            <person name="Kirkness E.F."/>
            <person name="Loh Y.H."/>
            <person name="Halpern A.L."/>
            <person name="Lee A.P."/>
            <person name="Johnson J."/>
            <person name="Dandona N."/>
            <person name="Viswanathan L.D."/>
            <person name="Tay A."/>
            <person name="Venter J.C."/>
            <person name="Strausberg R.L."/>
            <person name="Brenner S."/>
        </authorList>
    </citation>
    <scope>NUCLEOTIDE SEQUENCE [LARGE SCALE GENOMIC DNA]</scope>
</reference>
<dbReference type="PANTHER" id="PTHR18829">
    <property type="entry name" value="PROTEIN YAE1 HOMOLOG"/>
    <property type="match status" value="1"/>
</dbReference>
<evidence type="ECO:0000256" key="3">
    <source>
        <dbReference type="ARBA" id="ARBA00022490"/>
    </source>
</evidence>
<dbReference type="InterPro" id="IPR019191">
    <property type="entry name" value="Essential_protein_Yae1_N"/>
</dbReference>
<comment type="subcellular location">
    <subcellularLocation>
        <location evidence="2">Cytoplasm</location>
    </subcellularLocation>
    <subcellularLocation>
        <location evidence="1">Nucleus</location>
    </subcellularLocation>
</comment>
<dbReference type="OMA" id="CSKRDEN"/>
<evidence type="ECO:0000256" key="2">
    <source>
        <dbReference type="ARBA" id="ARBA00004496"/>
    </source>
</evidence>
<protein>
    <recommendedName>
        <fullName evidence="5">Essential protein Yae1 N-terminal domain-containing protein</fullName>
    </recommendedName>
</protein>
<keyword evidence="4" id="KW-0539">Nucleus</keyword>
<reference evidence="7" key="2">
    <citation type="journal article" date="2007" name="PLoS Biol.">
        <title>Survey sequencing and comparative analysis of the elephant shark (Callorhinchus milii) genome.</title>
        <authorList>
            <person name="Venkatesh B."/>
            <person name="Kirkness E.F."/>
            <person name="Loh Y.H."/>
            <person name="Halpern A.L."/>
            <person name="Lee A.P."/>
            <person name="Johnson J."/>
            <person name="Dandona N."/>
            <person name="Viswanathan L.D."/>
            <person name="Tay A."/>
            <person name="Venter J.C."/>
            <person name="Strausberg R.L."/>
            <person name="Brenner S."/>
        </authorList>
    </citation>
    <scope>NUCLEOTIDE SEQUENCE [LARGE SCALE GENOMIC DNA]</scope>
</reference>
<organism evidence="6 7">
    <name type="scientific">Callorhinchus milii</name>
    <name type="common">Ghost shark</name>
    <dbReference type="NCBI Taxonomy" id="7868"/>
    <lineage>
        <taxon>Eukaryota</taxon>
        <taxon>Metazoa</taxon>
        <taxon>Chordata</taxon>
        <taxon>Craniata</taxon>
        <taxon>Vertebrata</taxon>
        <taxon>Chondrichthyes</taxon>
        <taxon>Holocephali</taxon>
        <taxon>Chimaeriformes</taxon>
        <taxon>Callorhinchidae</taxon>
        <taxon>Callorhinchus</taxon>
    </lineage>
</organism>
<name>A0A4W3JCJ2_CALMI</name>
<evidence type="ECO:0000259" key="5">
    <source>
        <dbReference type="Pfam" id="PF09811"/>
    </source>
</evidence>
<sequence length="212" mass="22585">GSWGGGLFCNVVSFLIDSLEQLFSFCPQEGYRDGLNAGRESTLQDGFNQGYQEGAKKMLAVGQLKGILSAVLSWCQLNRSDPHLITQINQLLSAAAQQEESIFGKLSAAPPEASVGDIMESIEEMGLDPVLEKPEAGCCGNVKGENCCNSPYEVRTCGLDNTASSSQEVCCRTVSDPSGGAKSLKGLCQDCAILLENCGLPMDIAHHFQLQS</sequence>
<dbReference type="InterPro" id="IPR038881">
    <property type="entry name" value="Yae1-like"/>
</dbReference>
<keyword evidence="7" id="KW-1185">Reference proteome</keyword>
<reference evidence="6" key="5">
    <citation type="submission" date="2025-09" db="UniProtKB">
        <authorList>
            <consortium name="Ensembl"/>
        </authorList>
    </citation>
    <scope>IDENTIFICATION</scope>
</reference>
<dbReference type="InParanoid" id="A0A4W3JCJ2"/>
<evidence type="ECO:0000256" key="4">
    <source>
        <dbReference type="ARBA" id="ARBA00023242"/>
    </source>
</evidence>